<dbReference type="EMBL" id="BBMT01000022">
    <property type="protein sequence ID" value="GAL37914.1"/>
    <property type="molecule type" value="Genomic_DNA"/>
</dbReference>
<reference evidence="7 8" key="1">
    <citation type="submission" date="2014-09" db="EMBL/GenBank/DDBJ databases">
        <title>Vibrio maritimus JCM 19240. (C210) whole genome shotgun sequence.</title>
        <authorList>
            <person name="Sawabe T."/>
            <person name="Meirelles P."/>
            <person name="Nakanishi M."/>
            <person name="Sayaka M."/>
            <person name="Hattori M."/>
            <person name="Ohkuma M."/>
        </authorList>
    </citation>
    <scope>NUCLEOTIDE SEQUENCE [LARGE SCALE GENOMIC DNA]</scope>
    <source>
        <strain evidence="7 8">JCM 19240</strain>
    </source>
</reference>
<evidence type="ECO:0000256" key="2">
    <source>
        <dbReference type="ARBA" id="ARBA00022729"/>
    </source>
</evidence>
<gene>
    <name evidence="7" type="ORF">JCM19240_119</name>
</gene>
<evidence type="ECO:0000313" key="8">
    <source>
        <dbReference type="Proteomes" id="UP000029224"/>
    </source>
</evidence>
<comment type="subcellular location">
    <subcellularLocation>
        <location evidence="1">Cell outer membrane</location>
        <topology evidence="1">Lipid-anchor</topology>
    </subcellularLocation>
</comment>
<protein>
    <recommendedName>
        <fullName evidence="9">Lipopeptide</fullName>
    </recommendedName>
</protein>
<evidence type="ECO:0000256" key="3">
    <source>
        <dbReference type="ARBA" id="ARBA00023136"/>
    </source>
</evidence>
<dbReference type="AlphaFoldDB" id="A0A090TGP7"/>
<keyword evidence="5" id="KW-0998">Cell outer membrane</keyword>
<name>A0A090TGP7_9VIBR</name>
<accession>A0A090TGP7</accession>
<evidence type="ECO:0000256" key="6">
    <source>
        <dbReference type="ARBA" id="ARBA00023288"/>
    </source>
</evidence>
<evidence type="ECO:0008006" key="9">
    <source>
        <dbReference type="Google" id="ProtNLM"/>
    </source>
</evidence>
<keyword evidence="8" id="KW-1185">Reference proteome</keyword>
<evidence type="ECO:0000256" key="1">
    <source>
        <dbReference type="ARBA" id="ARBA00004459"/>
    </source>
</evidence>
<keyword evidence="3" id="KW-0472">Membrane</keyword>
<organism evidence="7 8">
    <name type="scientific">Vibrio maritimus</name>
    <dbReference type="NCBI Taxonomy" id="990268"/>
    <lineage>
        <taxon>Bacteria</taxon>
        <taxon>Pseudomonadati</taxon>
        <taxon>Pseudomonadota</taxon>
        <taxon>Gammaproteobacteria</taxon>
        <taxon>Vibrionales</taxon>
        <taxon>Vibrionaceae</taxon>
        <taxon>Vibrio</taxon>
    </lineage>
</organism>
<sequence>MKKTITAMFMLVIVGLAGCGQTGELYMPAKDAPTNEQAQ</sequence>
<comment type="caution">
    <text evidence="7">The sequence shown here is derived from an EMBL/GenBank/DDBJ whole genome shotgun (WGS) entry which is preliminary data.</text>
</comment>
<dbReference type="NCBIfam" id="NF047847">
    <property type="entry name" value="SS_mature_LptM"/>
    <property type="match status" value="1"/>
</dbReference>
<keyword evidence="2" id="KW-0732">Signal</keyword>
<dbReference type="PROSITE" id="PS51257">
    <property type="entry name" value="PROKAR_LIPOPROTEIN"/>
    <property type="match status" value="1"/>
</dbReference>
<dbReference type="InterPro" id="IPR032831">
    <property type="entry name" value="LptM_cons"/>
</dbReference>
<evidence type="ECO:0000256" key="5">
    <source>
        <dbReference type="ARBA" id="ARBA00023237"/>
    </source>
</evidence>
<keyword evidence="4" id="KW-0564">Palmitate</keyword>
<proteinExistence type="predicted"/>
<keyword evidence="6" id="KW-0449">Lipoprotein</keyword>
<dbReference type="Proteomes" id="UP000029224">
    <property type="component" value="Unassembled WGS sequence"/>
</dbReference>
<reference evidence="7 8" key="2">
    <citation type="submission" date="2014-09" db="EMBL/GenBank/DDBJ databases">
        <authorList>
            <consortium name="NBRP consortium"/>
            <person name="Sawabe T."/>
            <person name="Meirelles P."/>
            <person name="Nakanishi M."/>
            <person name="Sayaka M."/>
            <person name="Hattori M."/>
            <person name="Ohkuma M."/>
        </authorList>
    </citation>
    <scope>NUCLEOTIDE SEQUENCE [LARGE SCALE GENOMIC DNA]</scope>
    <source>
        <strain evidence="7 8">JCM 19240</strain>
    </source>
</reference>
<evidence type="ECO:0000313" key="7">
    <source>
        <dbReference type="EMBL" id="GAL37914.1"/>
    </source>
</evidence>
<evidence type="ECO:0000256" key="4">
    <source>
        <dbReference type="ARBA" id="ARBA00023139"/>
    </source>
</evidence>